<feature type="transmembrane region" description="Helical" evidence="2">
    <location>
        <begin position="266"/>
        <end position="286"/>
    </location>
</feature>
<feature type="transmembrane region" description="Helical" evidence="2">
    <location>
        <begin position="416"/>
        <end position="436"/>
    </location>
</feature>
<proteinExistence type="predicted"/>
<feature type="domain" description="CAAX prenyl protease 2/Lysostaphin resistance protein A-like" evidence="3">
    <location>
        <begin position="355"/>
        <end position="454"/>
    </location>
</feature>
<accession>A0A4R7T078</accession>
<dbReference type="OrthoDB" id="2680086at2"/>
<dbReference type="Pfam" id="PF02517">
    <property type="entry name" value="Rce1-like"/>
    <property type="match status" value="1"/>
</dbReference>
<feature type="compositionally biased region" description="Pro residues" evidence="1">
    <location>
        <begin position="1"/>
        <end position="21"/>
    </location>
</feature>
<evidence type="ECO:0000256" key="2">
    <source>
        <dbReference type="SAM" id="Phobius"/>
    </source>
</evidence>
<feature type="compositionally biased region" description="Low complexity" evidence="1">
    <location>
        <begin position="110"/>
        <end position="165"/>
    </location>
</feature>
<keyword evidence="4" id="KW-0645">Protease</keyword>
<feature type="compositionally biased region" description="Pro residues" evidence="1">
    <location>
        <begin position="55"/>
        <end position="66"/>
    </location>
</feature>
<keyword evidence="2" id="KW-0812">Transmembrane</keyword>
<dbReference type="PANTHER" id="PTHR36435">
    <property type="entry name" value="SLR1288 PROTEIN"/>
    <property type="match status" value="1"/>
</dbReference>
<feature type="region of interest" description="Disordered" evidence="1">
    <location>
        <begin position="1"/>
        <end position="177"/>
    </location>
</feature>
<sequence>MDAHQGPPPPPDQPAAGSPPDPPDRRGADEAGAGEVRAVDGGSAGERPPGFWSPEQPPPWGSPPQQPAAYPMNPHQQSNPYQHPGPPPWPQQNPSQYDQPPGQPQYSPEQGQPGHGQPPAQPGYGQAPGQPGYGQAPGQPGYGQPPYGQASGQPGYWQPPYGLAPGQPPYGQPQYGPQYGQVGFGVRGPVEPRIVAAPAGEPFHRLARTAKFRWWRPLAGTALLVVIALFLTVAVLIAWEVVHRIVAGDFTVPEGNTLFPNTTEDLAAQLVMLGILTPAVLLVVWVVQRRPAWSVASVQNRLRLRWLALCCLPALGYLALSYVLSLATDAIFPGADTDTSDSGSWVGLSAFLVSAVLILLLVPFQSAAEEFLFRGWLVQAVGSYGPAGDSVVKRILRSPWPALVISSAAFVSAHGYTGWAMADIFLFAMTAGWLAIRTGGLEAGIALHTMNNLFAFLLPAAMGQLDGWSNQGGAPWTLLVSDIPSLVFYAYAVLWLAKRQKIATVSG</sequence>
<keyword evidence="5" id="KW-1185">Reference proteome</keyword>
<dbReference type="RefSeq" id="WP_133984206.1">
    <property type="nucleotide sequence ID" value="NZ_SOCE01000002.1"/>
</dbReference>
<dbReference type="GO" id="GO:0004175">
    <property type="term" value="F:endopeptidase activity"/>
    <property type="evidence" value="ECO:0007669"/>
    <property type="project" value="UniProtKB-ARBA"/>
</dbReference>
<evidence type="ECO:0000259" key="3">
    <source>
        <dbReference type="Pfam" id="PF02517"/>
    </source>
</evidence>
<dbReference type="InterPro" id="IPR052710">
    <property type="entry name" value="CAAX_protease"/>
</dbReference>
<feature type="transmembrane region" description="Helical" evidence="2">
    <location>
        <begin position="345"/>
        <end position="364"/>
    </location>
</feature>
<dbReference type="GO" id="GO:0080120">
    <property type="term" value="P:CAAX-box protein maturation"/>
    <property type="evidence" value="ECO:0007669"/>
    <property type="project" value="UniProtKB-ARBA"/>
</dbReference>
<reference evidence="4 5" key="1">
    <citation type="submission" date="2019-03" db="EMBL/GenBank/DDBJ databases">
        <title>Genomic Encyclopedia of Type Strains, Phase III (KMG-III): the genomes of soil and plant-associated and newly described type strains.</title>
        <authorList>
            <person name="Whitman W."/>
        </authorList>
    </citation>
    <scope>NUCLEOTIDE SEQUENCE [LARGE SCALE GENOMIC DNA]</scope>
    <source>
        <strain evidence="4 5">VKM Ac-2575</strain>
    </source>
</reference>
<dbReference type="GO" id="GO:0006508">
    <property type="term" value="P:proteolysis"/>
    <property type="evidence" value="ECO:0007669"/>
    <property type="project" value="UniProtKB-KW"/>
</dbReference>
<evidence type="ECO:0000313" key="4">
    <source>
        <dbReference type="EMBL" id="TDU84426.1"/>
    </source>
</evidence>
<protein>
    <submittedName>
        <fullName evidence="4">Membrane protease YdiL (CAAX protease family)</fullName>
    </submittedName>
</protein>
<dbReference type="InterPro" id="IPR003675">
    <property type="entry name" value="Rce1/LyrA-like_dom"/>
</dbReference>
<dbReference type="EMBL" id="SOCE01000002">
    <property type="protein sequence ID" value="TDU84426.1"/>
    <property type="molecule type" value="Genomic_DNA"/>
</dbReference>
<comment type="caution">
    <text evidence="4">The sequence shown here is derived from an EMBL/GenBank/DDBJ whole genome shotgun (WGS) entry which is preliminary data.</text>
</comment>
<evidence type="ECO:0000313" key="5">
    <source>
        <dbReference type="Proteomes" id="UP000295151"/>
    </source>
</evidence>
<feature type="transmembrane region" description="Helical" evidence="2">
    <location>
        <begin position="474"/>
        <end position="497"/>
    </location>
</feature>
<dbReference type="Proteomes" id="UP000295151">
    <property type="component" value="Unassembled WGS sequence"/>
</dbReference>
<keyword evidence="4" id="KW-0378">Hydrolase</keyword>
<keyword evidence="2" id="KW-1133">Transmembrane helix</keyword>
<name>A0A4R7T078_9ACTN</name>
<dbReference type="AlphaFoldDB" id="A0A4R7T078"/>
<organism evidence="4 5">
    <name type="scientific">Kribbella voronezhensis</name>
    <dbReference type="NCBI Taxonomy" id="2512212"/>
    <lineage>
        <taxon>Bacteria</taxon>
        <taxon>Bacillati</taxon>
        <taxon>Actinomycetota</taxon>
        <taxon>Actinomycetes</taxon>
        <taxon>Propionibacteriales</taxon>
        <taxon>Kribbellaceae</taxon>
        <taxon>Kribbella</taxon>
    </lineage>
</organism>
<evidence type="ECO:0000256" key="1">
    <source>
        <dbReference type="SAM" id="MobiDB-lite"/>
    </source>
</evidence>
<keyword evidence="2" id="KW-0472">Membrane</keyword>
<gene>
    <name evidence="4" type="ORF">EV138_6897</name>
</gene>
<dbReference type="PANTHER" id="PTHR36435:SF1">
    <property type="entry name" value="CAAX AMINO TERMINAL PROTEASE FAMILY PROTEIN"/>
    <property type="match status" value="1"/>
</dbReference>
<feature type="transmembrane region" description="Helical" evidence="2">
    <location>
        <begin position="218"/>
        <end position="239"/>
    </location>
</feature>
<feature type="transmembrane region" description="Helical" evidence="2">
    <location>
        <begin position="306"/>
        <end position="325"/>
    </location>
</feature>